<name>A0A0A9BVL6_ARUDO</name>
<organism evidence="1">
    <name type="scientific">Arundo donax</name>
    <name type="common">Giant reed</name>
    <name type="synonym">Donax arundinaceus</name>
    <dbReference type="NCBI Taxonomy" id="35708"/>
    <lineage>
        <taxon>Eukaryota</taxon>
        <taxon>Viridiplantae</taxon>
        <taxon>Streptophyta</taxon>
        <taxon>Embryophyta</taxon>
        <taxon>Tracheophyta</taxon>
        <taxon>Spermatophyta</taxon>
        <taxon>Magnoliopsida</taxon>
        <taxon>Liliopsida</taxon>
        <taxon>Poales</taxon>
        <taxon>Poaceae</taxon>
        <taxon>PACMAD clade</taxon>
        <taxon>Arundinoideae</taxon>
        <taxon>Arundineae</taxon>
        <taxon>Arundo</taxon>
    </lineage>
</organism>
<reference evidence="1" key="2">
    <citation type="journal article" date="2015" name="Data Brief">
        <title>Shoot transcriptome of the giant reed, Arundo donax.</title>
        <authorList>
            <person name="Barrero R.A."/>
            <person name="Guerrero F.D."/>
            <person name="Moolhuijzen P."/>
            <person name="Goolsby J.A."/>
            <person name="Tidwell J."/>
            <person name="Bellgard S.E."/>
            <person name="Bellgard M.I."/>
        </authorList>
    </citation>
    <scope>NUCLEOTIDE SEQUENCE</scope>
    <source>
        <tissue evidence="1">Shoot tissue taken approximately 20 cm above the soil surface</tissue>
    </source>
</reference>
<sequence length="99" mass="11482">MVFCSNCLSHGPTVLFLITYEGSCKKHERNLKSKKNGIIRIVLVKEIAIFNRTTNMVTKSIRKRHSIPWKVQTTNPLLPKFQHIPSFCFRTQILTVLIK</sequence>
<proteinExistence type="predicted"/>
<accession>A0A0A9BVL6</accession>
<reference evidence="1" key="1">
    <citation type="submission" date="2014-09" db="EMBL/GenBank/DDBJ databases">
        <authorList>
            <person name="Magalhaes I.L.F."/>
            <person name="Oliveira U."/>
            <person name="Santos F.R."/>
            <person name="Vidigal T.H.D.A."/>
            <person name="Brescovit A.D."/>
            <person name="Santos A.J."/>
        </authorList>
    </citation>
    <scope>NUCLEOTIDE SEQUENCE</scope>
    <source>
        <tissue evidence="1">Shoot tissue taken approximately 20 cm above the soil surface</tissue>
    </source>
</reference>
<evidence type="ECO:0000313" key="1">
    <source>
        <dbReference type="EMBL" id="JAD63317.1"/>
    </source>
</evidence>
<protein>
    <submittedName>
        <fullName evidence="1">Uncharacterized protein</fullName>
    </submittedName>
</protein>
<dbReference type="AlphaFoldDB" id="A0A0A9BVL6"/>
<dbReference type="EMBL" id="GBRH01234578">
    <property type="protein sequence ID" value="JAD63317.1"/>
    <property type="molecule type" value="Transcribed_RNA"/>
</dbReference>